<proteinExistence type="predicted"/>
<dbReference type="EMBL" id="CP009788">
    <property type="protein sequence ID" value="AJE03159.1"/>
    <property type="molecule type" value="Genomic_DNA"/>
</dbReference>
<evidence type="ECO:0000259" key="1">
    <source>
        <dbReference type="SMART" id="SM00278"/>
    </source>
</evidence>
<dbReference type="PANTHER" id="PTHR21180:SF32">
    <property type="entry name" value="ENDONUCLEASE_EXONUCLEASE_PHOSPHATASE FAMILY DOMAIN-CONTAINING PROTEIN 1"/>
    <property type="match status" value="1"/>
</dbReference>
<dbReference type="GO" id="GO:0006281">
    <property type="term" value="P:DNA repair"/>
    <property type="evidence" value="ECO:0007669"/>
    <property type="project" value="InterPro"/>
</dbReference>
<feature type="domain" description="Helix-hairpin-helix DNA-binding motif class 1" evidence="1">
    <location>
        <begin position="168"/>
        <end position="187"/>
    </location>
</feature>
<evidence type="ECO:0000313" key="3">
    <source>
        <dbReference type="Proteomes" id="UP000057609"/>
    </source>
</evidence>
<dbReference type="HOGENOM" id="CLU_052011_1_1_7"/>
<organism evidence="2 3">
    <name type="scientific">Geobacter pickeringii</name>
    <dbReference type="NCBI Taxonomy" id="345632"/>
    <lineage>
        <taxon>Bacteria</taxon>
        <taxon>Pseudomonadati</taxon>
        <taxon>Thermodesulfobacteriota</taxon>
        <taxon>Desulfuromonadia</taxon>
        <taxon>Geobacterales</taxon>
        <taxon>Geobacteraceae</taxon>
        <taxon>Geobacter</taxon>
    </lineage>
</organism>
<dbReference type="InterPro" id="IPR003583">
    <property type="entry name" value="Hlx-hairpin-Hlx_DNA-bd_motif"/>
</dbReference>
<dbReference type="InterPro" id="IPR051675">
    <property type="entry name" value="Endo/Exo/Phosphatase_dom_1"/>
</dbReference>
<dbReference type="STRING" id="345632.GPICK_07090"/>
<dbReference type="SUPFAM" id="SSF47781">
    <property type="entry name" value="RuvA domain 2-like"/>
    <property type="match status" value="1"/>
</dbReference>
<protein>
    <recommendedName>
        <fullName evidence="1">Helix-hairpin-helix DNA-binding motif class 1 domain-containing protein</fullName>
    </recommendedName>
</protein>
<dbReference type="RefSeq" id="WP_039741713.1">
    <property type="nucleotide sequence ID" value="NZ_CP009788.1"/>
</dbReference>
<accession>A0A0B5BDF8</accession>
<keyword evidence="3" id="KW-1185">Reference proteome</keyword>
<dbReference type="GO" id="GO:0015627">
    <property type="term" value="C:type II protein secretion system complex"/>
    <property type="evidence" value="ECO:0007669"/>
    <property type="project" value="TreeGrafter"/>
</dbReference>
<dbReference type="Proteomes" id="UP000057609">
    <property type="component" value="Chromosome"/>
</dbReference>
<dbReference type="SMART" id="SM00278">
    <property type="entry name" value="HhH1"/>
    <property type="match status" value="2"/>
</dbReference>
<dbReference type="InterPro" id="IPR010994">
    <property type="entry name" value="RuvA_2-like"/>
</dbReference>
<dbReference type="Pfam" id="PF12836">
    <property type="entry name" value="HHH_3"/>
    <property type="match status" value="1"/>
</dbReference>
<dbReference type="OrthoDB" id="5296317at2"/>
<dbReference type="GO" id="GO:0015628">
    <property type="term" value="P:protein secretion by the type II secretion system"/>
    <property type="evidence" value="ECO:0007669"/>
    <property type="project" value="TreeGrafter"/>
</dbReference>
<dbReference type="GO" id="GO:0003677">
    <property type="term" value="F:DNA binding"/>
    <property type="evidence" value="ECO:0007669"/>
    <property type="project" value="InterPro"/>
</dbReference>
<dbReference type="PANTHER" id="PTHR21180">
    <property type="entry name" value="ENDONUCLEASE/EXONUCLEASE/PHOSPHATASE FAMILY DOMAIN-CONTAINING PROTEIN 1"/>
    <property type="match status" value="1"/>
</dbReference>
<sequence length="188" mass="20553">MIERGRRLALFLLAALIALPFVFRGHGQPSSRVLSVASFHFGDHSRKVCVKLEGIPGASGIYHLSPGVSSETVIIMAVGRVPTELQGKPVLHQRLKNGDLVAIKNEKGEPVEITLKSISVGERMVLGIPLDPTTMTESEWELLPGIGPTLAKRIVEYRQQNGGFHAWQELEQVPGIGPATLEKLRGYF</sequence>
<feature type="domain" description="Helix-hairpin-helix DNA-binding motif class 1" evidence="1">
    <location>
        <begin position="138"/>
        <end position="157"/>
    </location>
</feature>
<reference evidence="2 3" key="1">
    <citation type="journal article" date="2015" name="Genome Announc.">
        <title>Complete Genome of Geobacter pickeringii G13T, a Metal-Reducing Isolate from Sedimentary Kaolin Deposits.</title>
        <authorList>
            <person name="Badalamenti J.P."/>
            <person name="Bond D.R."/>
        </authorList>
    </citation>
    <scope>NUCLEOTIDE SEQUENCE [LARGE SCALE GENOMIC DNA]</scope>
    <source>
        <strain evidence="2 3">G13</strain>
    </source>
</reference>
<dbReference type="KEGG" id="gpi:GPICK_07090"/>
<name>A0A0B5BDF8_9BACT</name>
<dbReference type="Gene3D" id="1.10.150.320">
    <property type="entry name" value="Photosystem II 12 kDa extrinsic protein"/>
    <property type="match status" value="1"/>
</dbReference>
<gene>
    <name evidence="2" type="ORF">GPICK_07090</name>
</gene>
<dbReference type="AlphaFoldDB" id="A0A0B5BDF8"/>
<evidence type="ECO:0000313" key="2">
    <source>
        <dbReference type="EMBL" id="AJE03159.1"/>
    </source>
</evidence>